<reference evidence="3 4" key="1">
    <citation type="submission" date="2019-09" db="EMBL/GenBank/DDBJ databases">
        <title>Hybrid Assembly of the complete Genome of the Deep-Sea Bacterium Moritella marina from long Nanopore and Illumina reads.</title>
        <authorList>
            <person name="Magin S."/>
            <person name="Georgoulis A."/>
            <person name="Papadimitriou K."/>
            <person name="Iliakis G."/>
            <person name="Vorgias C.E."/>
        </authorList>
    </citation>
    <scope>NUCLEOTIDE SEQUENCE [LARGE SCALE GENOMIC DNA]</scope>
    <source>
        <strain evidence="3 4">MP-1</strain>
    </source>
</reference>
<feature type="signal peptide" evidence="2">
    <location>
        <begin position="1"/>
        <end position="22"/>
    </location>
</feature>
<name>A0A5J6WP96_MORMI</name>
<feature type="chain" id="PRO_5023862808" evidence="2">
    <location>
        <begin position="23"/>
        <end position="390"/>
    </location>
</feature>
<keyword evidence="1" id="KW-0175">Coiled coil</keyword>
<dbReference type="AlphaFoldDB" id="A0A5J6WP96"/>
<dbReference type="OrthoDB" id="6396058at2"/>
<keyword evidence="4" id="KW-1185">Reference proteome</keyword>
<evidence type="ECO:0000313" key="4">
    <source>
        <dbReference type="Proteomes" id="UP000327424"/>
    </source>
</evidence>
<proteinExistence type="predicted"/>
<dbReference type="EMBL" id="CP044399">
    <property type="protein sequence ID" value="QFI39966.1"/>
    <property type="molecule type" value="Genomic_DNA"/>
</dbReference>
<sequence length="390" mass="43428">MKKTLCAAMLISAAGLSGCASTESTQSDVDNSNGAEVMDEAALAIQKVKALAEHVEQQYEAGKNEDYVFFAPDSWKKINSAVRSMRTLVAKFDPNDQGFFGGPSESKVTDKIEEAQEALDSAVRIKTLVSVFLTQQLADINYLSPLVHGQWQNELNDIHESTADLIEDIEDDESTEGYEKSSAKIQARLLQLEIRIVKSNFYTPLIQKMKKLDKKLIPETYAQIQQRIVQLKDAIELAPRDQAILDVIIAHVEDDLRRANNVTTEVNWINSIDSSESEKIALRYRDAIATVAFDLFAKDISSLTYIEQIAYFDNALRHKLNQQKVLNDEQAELIISLTEKVKGALIETDGLVDGLSDGVTDKLVEQQIVTDLNRIATDANVETLTSSLEE</sequence>
<dbReference type="RefSeq" id="WP_019441359.1">
    <property type="nucleotide sequence ID" value="NZ_ALOE01000017.1"/>
</dbReference>
<dbReference type="Proteomes" id="UP000327424">
    <property type="component" value="Chromosome"/>
</dbReference>
<gene>
    <name evidence="3" type="ORF">FR932_20175</name>
</gene>
<accession>A0A5J6WP96</accession>
<evidence type="ECO:0000256" key="1">
    <source>
        <dbReference type="SAM" id="Coils"/>
    </source>
</evidence>
<keyword evidence="2" id="KW-0732">Signal</keyword>
<feature type="coiled-coil region" evidence="1">
    <location>
        <begin position="38"/>
        <end position="65"/>
    </location>
</feature>
<organism evidence="3 4">
    <name type="scientific">Moritella marina ATCC 15381</name>
    <dbReference type="NCBI Taxonomy" id="1202962"/>
    <lineage>
        <taxon>Bacteria</taxon>
        <taxon>Pseudomonadati</taxon>
        <taxon>Pseudomonadota</taxon>
        <taxon>Gammaproteobacteria</taxon>
        <taxon>Alteromonadales</taxon>
        <taxon>Moritellaceae</taxon>
        <taxon>Moritella</taxon>
    </lineage>
</organism>
<dbReference type="PROSITE" id="PS51257">
    <property type="entry name" value="PROKAR_LIPOPROTEIN"/>
    <property type="match status" value="1"/>
</dbReference>
<protein>
    <submittedName>
        <fullName evidence="3">Uncharacterized protein</fullName>
    </submittedName>
</protein>
<dbReference type="KEGG" id="mmaa:FR932_20175"/>
<evidence type="ECO:0000313" key="3">
    <source>
        <dbReference type="EMBL" id="QFI39966.1"/>
    </source>
</evidence>
<evidence type="ECO:0000256" key="2">
    <source>
        <dbReference type="SAM" id="SignalP"/>
    </source>
</evidence>